<dbReference type="NCBIfam" id="NF003124">
    <property type="entry name" value="PRK04043.1"/>
    <property type="match status" value="1"/>
</dbReference>
<keyword evidence="2" id="KW-0732">Signal</keyword>
<evidence type="ECO:0000313" key="4">
    <source>
        <dbReference type="Proteomes" id="UP000002407"/>
    </source>
</evidence>
<reference evidence="4" key="1">
    <citation type="submission" date="2007-07" db="EMBL/GenBank/DDBJ databases">
        <title>Complete genome sequence of Campylobacter hominis ATCC BAA-381, a commensal isolated from the human gastrointestinal tract.</title>
        <authorList>
            <person name="Fouts D.E."/>
            <person name="Mongodin E.F."/>
            <person name="Puiu D."/>
            <person name="Sebastian Y."/>
            <person name="Miller W.G."/>
            <person name="Mandrell R.E."/>
            <person name="Nelson K.E."/>
        </authorList>
    </citation>
    <scope>NUCLEOTIDE SEQUENCE [LARGE SCALE GENOMIC DNA]</scope>
    <source>
        <strain evidence="4">ATCC BAA-381 / LMG 19568 / NCTC 13146 / CH001A</strain>
    </source>
</reference>
<dbReference type="Pfam" id="PF07676">
    <property type="entry name" value="PD40"/>
    <property type="match status" value="1"/>
</dbReference>
<dbReference type="Proteomes" id="UP000002407">
    <property type="component" value="Chromosome"/>
</dbReference>
<feature type="chain" id="PRO_5002709854" evidence="2">
    <location>
        <begin position="19"/>
        <end position="417"/>
    </location>
</feature>
<dbReference type="AlphaFoldDB" id="A7I182"/>
<gene>
    <name evidence="3" type="ordered locus">CHAB381_0692</name>
</gene>
<dbReference type="EMBL" id="CP000776">
    <property type="protein sequence ID" value="ABS51108.1"/>
    <property type="molecule type" value="Genomic_DNA"/>
</dbReference>
<evidence type="ECO:0000256" key="2">
    <source>
        <dbReference type="SAM" id="SignalP"/>
    </source>
</evidence>
<sequence length="417" mass="46410">MKKLLLLFTFCVSLFAYVDDATMTITNKGSNLPKIVVQNSSMIANSSLNQKFFKLMVGDLKVGATFEVSDEYFESSYDGDFRTNISSDSGTALIVRYALSDASPMSLKAKVLDAITGKILYENSFSIEDKSKFPFLAHDAVSEIVKNLGYSNVDWMREMILFSRYTSAKESEILIADYTLTYQKTVVRGGLNIFPKWANKAQNAFYYTYYINKNTPAIFKYNLSNGSKSKIFTGRGMTIASDVSDDGSKLLITNAPKDQPDIFLYNLNSGSMKQITNYPGIDVNGNFVDNDSRIVFVSDRLGYPNIFAQSIDGGNVEQMVFQGKNNNSISTHGNYIVYSSRDGGGSFNIYLISTGTNLIRQLTADGKNMFPRFSSDGGSVMFIKHSNFGSSIGIIRINENKSFQFPLKIGQIQSVDW</sequence>
<dbReference type="STRING" id="360107.CHAB381_0692"/>
<feature type="signal peptide" evidence="2">
    <location>
        <begin position="1"/>
        <end position="18"/>
    </location>
</feature>
<dbReference type="InterPro" id="IPR011659">
    <property type="entry name" value="WD40"/>
</dbReference>
<dbReference type="InterPro" id="IPR011042">
    <property type="entry name" value="6-blade_b-propeller_TolB-like"/>
</dbReference>
<dbReference type="PANTHER" id="PTHR36842">
    <property type="entry name" value="PROTEIN TOLB HOMOLOG"/>
    <property type="match status" value="1"/>
</dbReference>
<dbReference type="PANTHER" id="PTHR36842:SF1">
    <property type="entry name" value="PROTEIN TOLB"/>
    <property type="match status" value="1"/>
</dbReference>
<protein>
    <submittedName>
        <fullName evidence="3">Protein TolB</fullName>
    </submittedName>
</protein>
<name>A7I182_CAMHC</name>
<evidence type="ECO:0000256" key="1">
    <source>
        <dbReference type="ARBA" id="ARBA00009820"/>
    </source>
</evidence>
<evidence type="ECO:0000313" key="3">
    <source>
        <dbReference type="EMBL" id="ABS51108.1"/>
    </source>
</evidence>
<organism evidence="3 4">
    <name type="scientific">Campylobacter hominis (strain ATCC BAA-381 / DSM 21671 / CCUG 45161 / LMG 19568 / NCTC 13146 / CH001A)</name>
    <dbReference type="NCBI Taxonomy" id="360107"/>
    <lineage>
        <taxon>Bacteria</taxon>
        <taxon>Pseudomonadati</taxon>
        <taxon>Campylobacterota</taxon>
        <taxon>Epsilonproteobacteria</taxon>
        <taxon>Campylobacterales</taxon>
        <taxon>Campylobacteraceae</taxon>
        <taxon>Campylobacter</taxon>
    </lineage>
</organism>
<proteinExistence type="inferred from homology"/>
<dbReference type="HOGENOM" id="CLU_665280_0_0_7"/>
<keyword evidence="4" id="KW-1185">Reference proteome</keyword>
<dbReference type="SUPFAM" id="SSF69304">
    <property type="entry name" value="Tricorn protease N-terminal domain"/>
    <property type="match status" value="1"/>
</dbReference>
<dbReference type="KEGG" id="cha:CHAB381_0692"/>
<dbReference type="Gene3D" id="2.120.10.30">
    <property type="entry name" value="TolB, C-terminal domain"/>
    <property type="match status" value="1"/>
</dbReference>
<dbReference type="OrthoDB" id="9815657at2"/>
<dbReference type="RefSeq" id="WP_012108560.1">
    <property type="nucleotide sequence ID" value="NC_009714.1"/>
</dbReference>
<comment type="similarity">
    <text evidence="1">Belongs to the TolB family.</text>
</comment>
<accession>A7I182</accession>
<dbReference type="eggNOG" id="COG0823">
    <property type="taxonomic scope" value="Bacteria"/>
</dbReference>